<dbReference type="InterPro" id="IPR039421">
    <property type="entry name" value="Type_1_exporter"/>
</dbReference>
<feature type="domain" description="ABC transporter" evidence="2">
    <location>
        <begin position="33"/>
        <end position="70"/>
    </location>
</feature>
<dbReference type="SUPFAM" id="SSF52540">
    <property type="entry name" value="P-loop containing nucleoside triphosphate hydrolases"/>
    <property type="match status" value="1"/>
</dbReference>
<dbReference type="PANTHER" id="PTHR43394:SF1">
    <property type="entry name" value="ATP-BINDING CASSETTE SUB-FAMILY B MEMBER 10, MITOCHONDRIAL"/>
    <property type="match status" value="1"/>
</dbReference>
<feature type="signal peptide" evidence="1">
    <location>
        <begin position="1"/>
        <end position="24"/>
    </location>
</feature>
<dbReference type="Pfam" id="PF00005">
    <property type="entry name" value="ABC_tran"/>
    <property type="match status" value="1"/>
</dbReference>
<dbReference type="InterPro" id="IPR003439">
    <property type="entry name" value="ABC_transporter-like_ATP-bd"/>
</dbReference>
<dbReference type="GO" id="GO:0016887">
    <property type="term" value="F:ATP hydrolysis activity"/>
    <property type="evidence" value="ECO:0007669"/>
    <property type="project" value="InterPro"/>
</dbReference>
<evidence type="ECO:0000256" key="1">
    <source>
        <dbReference type="SAM" id="SignalP"/>
    </source>
</evidence>
<comment type="caution">
    <text evidence="3">The sequence shown here is derived from an EMBL/GenBank/DDBJ whole genome shotgun (WGS) entry which is preliminary data.</text>
</comment>
<dbReference type="PANTHER" id="PTHR43394">
    <property type="entry name" value="ATP-DEPENDENT PERMEASE MDL1, MITOCHONDRIAL"/>
    <property type="match status" value="1"/>
</dbReference>
<dbReference type="GO" id="GO:0015421">
    <property type="term" value="F:ABC-type oligopeptide transporter activity"/>
    <property type="evidence" value="ECO:0007669"/>
    <property type="project" value="TreeGrafter"/>
</dbReference>
<dbReference type="GO" id="GO:0005743">
    <property type="term" value="C:mitochondrial inner membrane"/>
    <property type="evidence" value="ECO:0007669"/>
    <property type="project" value="TreeGrafter"/>
</dbReference>
<dbReference type="Proteomes" id="UP001285441">
    <property type="component" value="Unassembled WGS sequence"/>
</dbReference>
<dbReference type="GO" id="GO:0090374">
    <property type="term" value="P:oligopeptide export from mitochondrion"/>
    <property type="evidence" value="ECO:0007669"/>
    <property type="project" value="TreeGrafter"/>
</dbReference>
<dbReference type="AlphaFoldDB" id="A0AAE0NQD0"/>
<evidence type="ECO:0000259" key="2">
    <source>
        <dbReference type="Pfam" id="PF00005"/>
    </source>
</evidence>
<dbReference type="InterPro" id="IPR017871">
    <property type="entry name" value="ABC_transporter-like_CS"/>
</dbReference>
<name>A0AAE0NQD0_9PEZI</name>
<dbReference type="GO" id="GO:0005524">
    <property type="term" value="F:ATP binding"/>
    <property type="evidence" value="ECO:0007669"/>
    <property type="project" value="InterPro"/>
</dbReference>
<dbReference type="InterPro" id="IPR027417">
    <property type="entry name" value="P-loop_NTPase"/>
</dbReference>
<dbReference type="EMBL" id="JAULSW010000004">
    <property type="protein sequence ID" value="KAK3385773.1"/>
    <property type="molecule type" value="Genomic_DNA"/>
</dbReference>
<keyword evidence="3" id="KW-0378">Hydrolase</keyword>
<evidence type="ECO:0000313" key="3">
    <source>
        <dbReference type="EMBL" id="KAK3385773.1"/>
    </source>
</evidence>
<organism evidence="3 4">
    <name type="scientific">Podospora didyma</name>
    <dbReference type="NCBI Taxonomy" id="330526"/>
    <lineage>
        <taxon>Eukaryota</taxon>
        <taxon>Fungi</taxon>
        <taxon>Dikarya</taxon>
        <taxon>Ascomycota</taxon>
        <taxon>Pezizomycotina</taxon>
        <taxon>Sordariomycetes</taxon>
        <taxon>Sordariomycetidae</taxon>
        <taxon>Sordariales</taxon>
        <taxon>Podosporaceae</taxon>
        <taxon>Podospora</taxon>
    </lineage>
</organism>
<evidence type="ECO:0000313" key="4">
    <source>
        <dbReference type="Proteomes" id="UP001285441"/>
    </source>
</evidence>
<dbReference type="PROSITE" id="PS00211">
    <property type="entry name" value="ABC_TRANSPORTER_1"/>
    <property type="match status" value="1"/>
</dbReference>
<keyword evidence="4" id="KW-1185">Reference proteome</keyword>
<dbReference type="Gene3D" id="3.40.50.300">
    <property type="entry name" value="P-loop containing nucleotide triphosphate hydrolases"/>
    <property type="match status" value="1"/>
</dbReference>
<reference evidence="3" key="1">
    <citation type="journal article" date="2023" name="Mol. Phylogenet. Evol.">
        <title>Genome-scale phylogeny and comparative genomics of the fungal order Sordariales.</title>
        <authorList>
            <person name="Hensen N."/>
            <person name="Bonometti L."/>
            <person name="Westerberg I."/>
            <person name="Brannstrom I.O."/>
            <person name="Guillou S."/>
            <person name="Cros-Aarteil S."/>
            <person name="Calhoun S."/>
            <person name="Haridas S."/>
            <person name="Kuo A."/>
            <person name="Mondo S."/>
            <person name="Pangilinan J."/>
            <person name="Riley R."/>
            <person name="LaButti K."/>
            <person name="Andreopoulos B."/>
            <person name="Lipzen A."/>
            <person name="Chen C."/>
            <person name="Yan M."/>
            <person name="Daum C."/>
            <person name="Ng V."/>
            <person name="Clum A."/>
            <person name="Steindorff A."/>
            <person name="Ohm R.A."/>
            <person name="Martin F."/>
            <person name="Silar P."/>
            <person name="Natvig D.O."/>
            <person name="Lalanne C."/>
            <person name="Gautier V."/>
            <person name="Ament-Velasquez S.L."/>
            <person name="Kruys A."/>
            <person name="Hutchinson M.I."/>
            <person name="Powell A.J."/>
            <person name="Barry K."/>
            <person name="Miller A.N."/>
            <person name="Grigoriev I.V."/>
            <person name="Debuchy R."/>
            <person name="Gladieux P."/>
            <person name="Hiltunen Thoren M."/>
            <person name="Johannesson H."/>
        </authorList>
    </citation>
    <scope>NUCLEOTIDE SEQUENCE</scope>
    <source>
        <strain evidence="3">CBS 232.78</strain>
    </source>
</reference>
<accession>A0AAE0NQD0</accession>
<feature type="chain" id="PRO_5041984825" evidence="1">
    <location>
        <begin position="25"/>
        <end position="165"/>
    </location>
</feature>
<keyword evidence="1" id="KW-0732">Signal</keyword>
<sequence>MDPRGRSAGVGSVLLLRAASPALALSFPDGYLTKVGERGLCLSGGEKQRVAIARAILKKPKIIMLDEATSALDGETEQKIQSRLISGNFGQGRTVLIIAHRLSTIIHADQIIVLHAGAIVEKGTHEELLTLQGRYASMWEKHCRDEHASEARDAANLSHADEIRP</sequence>
<proteinExistence type="predicted"/>
<protein>
    <submittedName>
        <fullName evidence="3">P-loop containing nucleoside triphosphate hydrolase protein</fullName>
    </submittedName>
</protein>
<gene>
    <name evidence="3" type="ORF">B0H63DRAFT_449784</name>
</gene>
<reference evidence="3" key="2">
    <citation type="submission" date="2023-06" db="EMBL/GenBank/DDBJ databases">
        <authorList>
            <consortium name="Lawrence Berkeley National Laboratory"/>
            <person name="Haridas S."/>
            <person name="Hensen N."/>
            <person name="Bonometti L."/>
            <person name="Westerberg I."/>
            <person name="Brannstrom I.O."/>
            <person name="Guillou S."/>
            <person name="Cros-Aarteil S."/>
            <person name="Calhoun S."/>
            <person name="Kuo A."/>
            <person name="Mondo S."/>
            <person name="Pangilinan J."/>
            <person name="Riley R."/>
            <person name="LaButti K."/>
            <person name="Andreopoulos B."/>
            <person name="Lipzen A."/>
            <person name="Chen C."/>
            <person name="Yanf M."/>
            <person name="Daum C."/>
            <person name="Ng V."/>
            <person name="Clum A."/>
            <person name="Steindorff A."/>
            <person name="Ohm R."/>
            <person name="Martin F."/>
            <person name="Silar P."/>
            <person name="Natvig D."/>
            <person name="Lalanne C."/>
            <person name="Gautier V."/>
            <person name="Ament-velasquez S.L."/>
            <person name="Kruys A."/>
            <person name="Hutchinson M.I."/>
            <person name="Powell A.J."/>
            <person name="Barry K."/>
            <person name="Miller A.N."/>
            <person name="Grigoriev I.V."/>
            <person name="Debuchy R."/>
            <person name="Gladieux P."/>
            <person name="Thoren M.H."/>
            <person name="Johannesson H."/>
        </authorList>
    </citation>
    <scope>NUCLEOTIDE SEQUENCE</scope>
    <source>
        <strain evidence="3">CBS 232.78</strain>
    </source>
</reference>